<sequence length="207" mass="21691">VGLDTPPPQAGRHARRAVARSAGRDRWLVGLVGVVLLLAGTGAALLAFGVFGTGRAQRSVLDPMIVDALRAQPLLWRIVAIVGGLLLLVLGLLWAIRSLSPERRPDLALDAGADTTLTVTAAAVADAVAGQARALPGISRARARMVGDERDPALRLTVWLAEDADVGEVCRRIPEEVLAAATDAFGGRALPVAVRIEADTEEGPRVR</sequence>
<evidence type="ECO:0000313" key="2">
    <source>
        <dbReference type="EMBL" id="MFD1232748.1"/>
    </source>
</evidence>
<proteinExistence type="predicted"/>
<name>A0ABW3VF24_9PSEU</name>
<evidence type="ECO:0000256" key="1">
    <source>
        <dbReference type="SAM" id="Phobius"/>
    </source>
</evidence>
<accession>A0ABW3VF24</accession>
<dbReference type="RefSeq" id="WP_379652809.1">
    <property type="nucleotide sequence ID" value="NZ_JBHTMB010000038.1"/>
</dbReference>
<dbReference type="EMBL" id="JBHTMB010000038">
    <property type="protein sequence ID" value="MFD1232748.1"/>
    <property type="molecule type" value="Genomic_DNA"/>
</dbReference>
<keyword evidence="1" id="KW-0472">Membrane</keyword>
<dbReference type="Proteomes" id="UP001597182">
    <property type="component" value="Unassembled WGS sequence"/>
</dbReference>
<evidence type="ECO:0000313" key="3">
    <source>
        <dbReference type="Proteomes" id="UP001597182"/>
    </source>
</evidence>
<organism evidence="2 3">
    <name type="scientific">Pseudonocardia benzenivorans</name>
    <dbReference type="NCBI Taxonomy" id="228005"/>
    <lineage>
        <taxon>Bacteria</taxon>
        <taxon>Bacillati</taxon>
        <taxon>Actinomycetota</taxon>
        <taxon>Actinomycetes</taxon>
        <taxon>Pseudonocardiales</taxon>
        <taxon>Pseudonocardiaceae</taxon>
        <taxon>Pseudonocardia</taxon>
    </lineage>
</organism>
<keyword evidence="1" id="KW-1133">Transmembrane helix</keyword>
<keyword evidence="3" id="KW-1185">Reference proteome</keyword>
<reference evidence="3" key="1">
    <citation type="journal article" date="2019" name="Int. J. Syst. Evol. Microbiol.">
        <title>The Global Catalogue of Microorganisms (GCM) 10K type strain sequencing project: providing services to taxonomists for standard genome sequencing and annotation.</title>
        <authorList>
            <consortium name="The Broad Institute Genomics Platform"/>
            <consortium name="The Broad Institute Genome Sequencing Center for Infectious Disease"/>
            <person name="Wu L."/>
            <person name="Ma J."/>
        </authorList>
    </citation>
    <scope>NUCLEOTIDE SEQUENCE [LARGE SCALE GENOMIC DNA]</scope>
    <source>
        <strain evidence="3">CCUG 49018</strain>
    </source>
</reference>
<comment type="caution">
    <text evidence="2">The sequence shown here is derived from an EMBL/GenBank/DDBJ whole genome shotgun (WGS) entry which is preliminary data.</text>
</comment>
<gene>
    <name evidence="2" type="ORF">ACFQ34_05585</name>
</gene>
<feature type="transmembrane region" description="Helical" evidence="1">
    <location>
        <begin position="27"/>
        <end position="54"/>
    </location>
</feature>
<keyword evidence="1" id="KW-0812">Transmembrane</keyword>
<feature type="non-terminal residue" evidence="2">
    <location>
        <position position="1"/>
    </location>
</feature>
<feature type="transmembrane region" description="Helical" evidence="1">
    <location>
        <begin position="74"/>
        <end position="96"/>
    </location>
</feature>
<protein>
    <submittedName>
        <fullName evidence="2">Alkaline shock response membrane anchor protein AmaP</fullName>
    </submittedName>
</protein>